<sequence>MLDNVIPISSPMDLVNFIASPPILLVSNYVDRASFSLYGSLMLYHLWKLRNEIVFAGKQIDHMQLHQCIFKAFKDHSAPWASPRTDDMLHDNIPPKTPDLGWTKPNTDTTRSNLASCILGVATSPDNEVIFSWFSKASTTSPLQAEGQAVLLALSITLDRGWH</sequence>
<evidence type="ECO:0008006" key="3">
    <source>
        <dbReference type="Google" id="ProtNLM"/>
    </source>
</evidence>
<organism evidence="1 2">
    <name type="scientific">Punica granatum</name>
    <name type="common">Pomegranate</name>
    <dbReference type="NCBI Taxonomy" id="22663"/>
    <lineage>
        <taxon>Eukaryota</taxon>
        <taxon>Viridiplantae</taxon>
        <taxon>Streptophyta</taxon>
        <taxon>Embryophyta</taxon>
        <taxon>Tracheophyta</taxon>
        <taxon>Spermatophyta</taxon>
        <taxon>Magnoliopsida</taxon>
        <taxon>eudicotyledons</taxon>
        <taxon>Gunneridae</taxon>
        <taxon>Pentapetalae</taxon>
        <taxon>rosids</taxon>
        <taxon>malvids</taxon>
        <taxon>Myrtales</taxon>
        <taxon>Lythraceae</taxon>
        <taxon>Punica</taxon>
    </lineage>
</organism>
<dbReference type="Proteomes" id="UP000197138">
    <property type="component" value="Unassembled WGS sequence"/>
</dbReference>
<protein>
    <recommendedName>
        <fullName evidence="3">RNase H type-1 domain-containing protein</fullName>
    </recommendedName>
</protein>
<accession>A0A218XFW2</accession>
<evidence type="ECO:0000313" key="1">
    <source>
        <dbReference type="EMBL" id="OWM83678.1"/>
    </source>
</evidence>
<comment type="caution">
    <text evidence="1">The sequence shown here is derived from an EMBL/GenBank/DDBJ whole genome shotgun (WGS) entry which is preliminary data.</text>
</comment>
<evidence type="ECO:0000313" key="2">
    <source>
        <dbReference type="Proteomes" id="UP000197138"/>
    </source>
</evidence>
<proteinExistence type="predicted"/>
<name>A0A218XFW2_PUNGR</name>
<dbReference type="EMBL" id="MTKT01001810">
    <property type="protein sequence ID" value="OWM83678.1"/>
    <property type="molecule type" value="Genomic_DNA"/>
</dbReference>
<gene>
    <name evidence="1" type="ORF">CDL15_Pgr004108</name>
</gene>
<reference evidence="2" key="1">
    <citation type="journal article" date="2017" name="Plant J.">
        <title>The pomegranate (Punica granatum L.) genome and the genomics of punicalagin biosynthesis.</title>
        <authorList>
            <person name="Qin G."/>
            <person name="Xu C."/>
            <person name="Ming R."/>
            <person name="Tang H."/>
            <person name="Guyot R."/>
            <person name="Kramer E.M."/>
            <person name="Hu Y."/>
            <person name="Yi X."/>
            <person name="Qi Y."/>
            <person name="Xu X."/>
            <person name="Gao Z."/>
            <person name="Pan H."/>
            <person name="Jian J."/>
            <person name="Tian Y."/>
            <person name="Yue Z."/>
            <person name="Xu Y."/>
        </authorList>
    </citation>
    <scope>NUCLEOTIDE SEQUENCE [LARGE SCALE GENOMIC DNA]</scope>
    <source>
        <strain evidence="2">cv. Dabenzi</strain>
    </source>
</reference>
<dbReference type="AlphaFoldDB" id="A0A218XFW2"/>